<dbReference type="InterPro" id="IPR016169">
    <property type="entry name" value="FAD-bd_PCMH_sub2"/>
</dbReference>
<feature type="region of interest" description="Disordered" evidence="6">
    <location>
        <begin position="1934"/>
        <end position="1956"/>
    </location>
</feature>
<keyword evidence="7" id="KW-0732">Signal</keyword>
<feature type="compositionally biased region" description="Low complexity" evidence="6">
    <location>
        <begin position="2008"/>
        <end position="2033"/>
    </location>
</feature>
<dbReference type="InterPro" id="IPR006094">
    <property type="entry name" value="Oxid_FAD_bind_N"/>
</dbReference>
<feature type="region of interest" description="Disordered" evidence="6">
    <location>
        <begin position="1271"/>
        <end position="1290"/>
    </location>
</feature>
<keyword evidence="5" id="KW-0175">Coiled coil</keyword>
<dbReference type="Pfam" id="PF08031">
    <property type="entry name" value="BBE"/>
    <property type="match status" value="1"/>
</dbReference>
<gene>
    <name evidence="9" type="ORF">CLUP02_07374</name>
</gene>
<dbReference type="SUPFAM" id="SSF55486">
    <property type="entry name" value="Metalloproteases ('zincins'), catalytic domain"/>
    <property type="match status" value="1"/>
</dbReference>
<evidence type="ECO:0000256" key="2">
    <source>
        <dbReference type="ARBA" id="ARBA00005466"/>
    </source>
</evidence>
<dbReference type="InterPro" id="IPR024079">
    <property type="entry name" value="MetalloPept_cat_dom_sf"/>
</dbReference>
<evidence type="ECO:0000256" key="5">
    <source>
        <dbReference type="SAM" id="Coils"/>
    </source>
</evidence>
<keyword evidence="4" id="KW-0560">Oxidoreductase</keyword>
<proteinExistence type="inferred from homology"/>
<evidence type="ECO:0000259" key="8">
    <source>
        <dbReference type="PROSITE" id="PS51387"/>
    </source>
</evidence>
<dbReference type="RefSeq" id="XP_049143512.1">
    <property type="nucleotide sequence ID" value="XM_049286369.1"/>
</dbReference>
<dbReference type="Pfam" id="PF05572">
    <property type="entry name" value="Peptidase_M43"/>
    <property type="match status" value="1"/>
</dbReference>
<dbReference type="InterPro" id="IPR008754">
    <property type="entry name" value="Peptidase_M43"/>
</dbReference>
<feature type="domain" description="FAD-binding PCMH-type" evidence="8">
    <location>
        <begin position="185"/>
        <end position="365"/>
    </location>
</feature>
<evidence type="ECO:0000256" key="4">
    <source>
        <dbReference type="ARBA" id="ARBA00023002"/>
    </source>
</evidence>
<sequence>MPSLGRALLLAAAMPLANFVGAQRLVVDGETIDANEATVAPAAEEFPEADIPEETIQLTDAVLANLTQLELSNISLFTFADATNIEKRTEPNNKCKLFPGDFFYPSEPVWKVFNLLTGNSLIKTVPLGAACYAGEHYDAEKCQYLLDNWTNSDTHDEDPTSVMSPLYQGSTCQPQNAANNRTCEIGGFPLYSVKATNVAQIQLAVNFARTLNLRLVVRNTGHDFLGKNTGAGSLSIWTHNLKGLKFIKNYKSAGGYEGPAFKLGAGVQVSELYEAANKEGYTAVGGECRSVGVTGGYIAGGGHSPMSPVAGLGSDQVLSVDIVTPDGRHITADDKTNSELFWAVRGGGGATWGVVTSMTVRVYPKTQFAGLTWSLNTAEKNISSTVFWAAMEAYWRRFPDFSAKKTYGYSTLFPAGNGAYLWSMRPWLVPGMNLADFKAMVEPLFTEWAALGFSVEPEYFEHDNFYATWKNHFPMESVGTDTVRTANRLIPKANWEDPALLNETIATLKGIITEGSALIQYNINAAAPSDVTASSANPAWREALMFAIIGGGWSATATQEEIKTANVRITQDWMGRLRKITPGGGGYGNEGDVMEPDFGQAFFGSNYAKLYALKKKIDPWGVFYAPTAVGSEDWYIARQEDWLTKQTDRLNICYLTYIHWHLNDDHCPEALTLGQRFMSWLRVGLSQRYEYPVPLHGFIGSCPDPFRTSNPSDLRLLRYPQPRKQGLVGLDCPYPNINRKIDVLNGAERTLTWPLGYLLNTRVDAVLMRVDSGDIAHFGSSLEILAVLGIRTLPWRWSGRPFSRFKLVRQASKASCSRWTPPVLDVLPWPVAGVAPLHEPHRQFPPTFDTMMSRAAAALLLSFGISSVLGSLRCFNDDLAAIETPIIALPAYVKRQESKPVDVYFHVTSTVANKDRITDAVVDAQFEVLHSTYLKYGFELNLVNVSRIVDDVLGKGFYEESGIGIPDFEGYVAWRTATRRGGYDALNVYFFSDLGVSLGGQCALAGVVQEGSQQFYTDGCWVNGDSMPGMTPRSGNDTTPRKGHVAIHEVGHWFGLLHTFHGRFCEGINDQVADTPAQAGGSSGCPVGRDSCPDSPGLDPIHNFMDYSDDTCTTEFTPGQEERMHQQFDCSGFSITSFMLRPEDNEVMSINALSTSICNAVFRAIIKCPGVIKVPYCRGQRLQNVLKEYLHRTSVRKCIVKDLLRDSRQRKEDGMGLIRARKHRRPRRVGVTTILTDTQGSSGVKRVSFQTCRFISTKDAPATFGSAVLRHNDSSSQGTRDASGLQYEGCSRSSSRSECRLAASVTPKTLGRVHKFEASDCLSKDPFVSALGLWNISRLTFESFTLHARYFNAGCMVFGSAFLRTTLPLRAFRQSRRHTFPDQLASASFSCNVNMDPLSITASIITLIEASGILTKSLHGFIHGLKTVDARVTRLCEELKNLTNLLEAVEGALKDCRSYDLAKVEEDLLQQSDIALADCQTTLNDLKMLIEKIKKAASSRALGWKIKAMFDLSVHGNELVTFQEKIHKSNGALQTIFHTITVSLSLKSKMSHTLIMDELFRLRQSIDRAHEISAKPSEVFTHSFSRLSDARLSRNLKALAKAADGFYSTASSSAGTSRGDHSDRTWKPSSSAGFSGPGHLSSFQRERIERFIVDGRTRNGSMTPQLLPQVNTSFHNLSPPETCFSPVKSNPPAPDDGDELKSLEVAASGDNKLEEEDEEDDDDDEAAFSREYILCIRQIAIESIKARDFTKAGDLLEKALARCEKATADKEEYCQSSYISMRSLKVQLAICYFFQGNWKLAEPVVMDLASSKSSRDSVVCNLLHALALAYLSEYSFDIALDTCKQALRGHARLSKLRKTDVIMQDLNNSLGLLATTYDMTSDYLSAEVFRRRLSPGFKYRHPANVADFLQNHSDFLTAALGPYTLDPACVVLPDSPIGQPSEQDATTSSPSEQEVSQVRWDGWGTINHLPSNLRLNMANHRRLEVDTSKIVVARSRSCTIEGHTVDGSSPTETIPTSPATTASSPNTTPESSPVYGRIARSFSAMGLNRSIARSEPGLGTVSELSLPCDSRRQSTRDTRLPLRLNRETWSAIELERPAMLPAARHTERWAWIRSWRMPQSDGVLEERRRPTKLQRRSATRVPGRSVTVGEWFTPAKWFRTGRTVLRQASSYHRVVVAAEPRRMPAGPRFPELNGNAVSELGITSPTPELEQHQSSPISATPQQVHFYVSHSRDRSNATALTEVRTIRLGNLELIFNIGRIMRPVSLEVSHRSATIQTMQGIKPKHVLHSQRCRIVILNDHHGPENAGPHQAVAARIAVSTLIGDGPIERRDDVATRNLDLGQSFPIIFISFHPLGYHVPSHHLPPAGLSPHVLHHETNQLEECEEMTLAHPKRHFPTTHSPRRGLSPAWRIFHTTFDVAANFQDFVIALDDAAAQGSSTGPMASRLDASITDPYDVSMGIFSHTVCEGAAGGTGAWARLGLLDGRISG</sequence>
<evidence type="ECO:0000313" key="9">
    <source>
        <dbReference type="EMBL" id="UQC81888.1"/>
    </source>
</evidence>
<protein>
    <recommendedName>
        <fullName evidence="8">FAD-binding PCMH-type domain-containing protein</fullName>
    </recommendedName>
</protein>
<dbReference type="SUPFAM" id="SSF56176">
    <property type="entry name" value="FAD-binding/transporter-associated domain-like"/>
    <property type="match status" value="1"/>
</dbReference>
<dbReference type="Pfam" id="PF17111">
    <property type="entry name" value="PigL_N"/>
    <property type="match status" value="1"/>
</dbReference>
<feature type="region of interest" description="Disordered" evidence="6">
    <location>
        <begin position="2001"/>
        <end position="2034"/>
    </location>
</feature>
<evidence type="ECO:0000313" key="10">
    <source>
        <dbReference type="Proteomes" id="UP000830671"/>
    </source>
</evidence>
<dbReference type="PANTHER" id="PTHR13878:SF91">
    <property type="entry name" value="FAD BINDING DOMAIN PROTEIN (AFU_ORTHOLOGUE AFUA_6G12070)-RELATED"/>
    <property type="match status" value="1"/>
</dbReference>
<dbReference type="PANTHER" id="PTHR13878">
    <property type="entry name" value="GULONOLACTONE OXIDASE"/>
    <property type="match status" value="1"/>
</dbReference>
<feature type="region of interest" description="Disordered" evidence="6">
    <location>
        <begin position="1655"/>
        <end position="1700"/>
    </location>
</feature>
<dbReference type="GO" id="GO:0016491">
    <property type="term" value="F:oxidoreductase activity"/>
    <property type="evidence" value="ECO:0007669"/>
    <property type="project" value="UniProtKB-KW"/>
</dbReference>
<evidence type="ECO:0000256" key="7">
    <source>
        <dbReference type="SAM" id="SignalP"/>
    </source>
</evidence>
<dbReference type="InterPro" id="IPR031348">
    <property type="entry name" value="PigL_N"/>
</dbReference>
<reference evidence="9" key="1">
    <citation type="journal article" date="2021" name="Mol. Plant Microbe Interact.">
        <title>Complete Genome Sequence of the Plant-Pathogenic Fungus Colletotrichum lupini.</title>
        <authorList>
            <person name="Baroncelli R."/>
            <person name="Pensec F."/>
            <person name="Da Lio D."/>
            <person name="Boufleur T."/>
            <person name="Vicente I."/>
            <person name="Sarrocco S."/>
            <person name="Picot A."/>
            <person name="Baraldi E."/>
            <person name="Sukno S."/>
            <person name="Thon M."/>
            <person name="Le Floch G."/>
        </authorList>
    </citation>
    <scope>NUCLEOTIDE SEQUENCE</scope>
    <source>
        <strain evidence="9">IMI 504893</strain>
    </source>
</reference>
<dbReference type="Gene3D" id="3.40.390.10">
    <property type="entry name" value="Collagenase (Catalytic Domain)"/>
    <property type="match status" value="1"/>
</dbReference>
<dbReference type="InterPro" id="IPR036318">
    <property type="entry name" value="FAD-bd_PCMH-like_sf"/>
</dbReference>
<evidence type="ECO:0000256" key="3">
    <source>
        <dbReference type="ARBA" id="ARBA00008721"/>
    </source>
</evidence>
<name>A0A9Q8SRG6_9PEZI</name>
<evidence type="ECO:0000256" key="6">
    <source>
        <dbReference type="SAM" id="MobiDB-lite"/>
    </source>
</evidence>
<dbReference type="InterPro" id="IPR050432">
    <property type="entry name" value="FAD-linked_Oxidoreductases_BP"/>
</dbReference>
<dbReference type="Gene3D" id="3.30.465.10">
    <property type="match status" value="1"/>
</dbReference>
<dbReference type="GeneID" id="73341379"/>
<evidence type="ECO:0000256" key="1">
    <source>
        <dbReference type="ARBA" id="ARBA00003174"/>
    </source>
</evidence>
<comment type="similarity">
    <text evidence="2">Belongs to the oxygen-dependent FAD-linked oxidoreductase family.</text>
</comment>
<comment type="function">
    <text evidence="1">Secreted metalloproteinase that allows assimilation of proteinaceous substrates.</text>
</comment>
<accession>A0A9Q8SRG6</accession>
<dbReference type="Gene3D" id="1.25.40.10">
    <property type="entry name" value="Tetratricopeptide repeat domain"/>
    <property type="match status" value="1"/>
</dbReference>
<comment type="similarity">
    <text evidence="3">Belongs to the peptidase M43B family.</text>
</comment>
<feature type="chain" id="PRO_5040132943" description="FAD-binding PCMH-type domain-containing protein" evidence="7">
    <location>
        <begin position="23"/>
        <end position="2488"/>
    </location>
</feature>
<dbReference type="InterPro" id="IPR016166">
    <property type="entry name" value="FAD-bd_PCMH"/>
</dbReference>
<dbReference type="Pfam" id="PF01565">
    <property type="entry name" value="FAD_binding_4"/>
    <property type="match status" value="1"/>
</dbReference>
<feature type="signal peptide" evidence="7">
    <location>
        <begin position="1"/>
        <end position="22"/>
    </location>
</feature>
<feature type="coiled-coil region" evidence="5">
    <location>
        <begin position="1425"/>
        <end position="1452"/>
    </location>
</feature>
<dbReference type="CDD" id="cd04275">
    <property type="entry name" value="ZnMc_pappalysin_like"/>
    <property type="match status" value="1"/>
</dbReference>
<feature type="compositionally biased region" description="Polar residues" evidence="6">
    <location>
        <begin position="1938"/>
        <end position="1956"/>
    </location>
</feature>
<keyword evidence="10" id="KW-1185">Reference proteome</keyword>
<dbReference type="InterPro" id="IPR011990">
    <property type="entry name" value="TPR-like_helical_dom_sf"/>
</dbReference>
<dbReference type="GO" id="GO:0008237">
    <property type="term" value="F:metallopeptidase activity"/>
    <property type="evidence" value="ECO:0007669"/>
    <property type="project" value="InterPro"/>
</dbReference>
<feature type="compositionally biased region" description="Polar residues" evidence="6">
    <location>
        <begin position="1658"/>
        <end position="1676"/>
    </location>
</feature>
<dbReference type="Proteomes" id="UP000830671">
    <property type="component" value="Chromosome 4"/>
</dbReference>
<dbReference type="KEGG" id="clup:CLUP02_07374"/>
<dbReference type="InterPro" id="IPR012951">
    <property type="entry name" value="BBE"/>
</dbReference>
<dbReference type="GO" id="GO:0071949">
    <property type="term" value="F:FAD binding"/>
    <property type="evidence" value="ECO:0007669"/>
    <property type="project" value="InterPro"/>
</dbReference>
<dbReference type="EMBL" id="CP019476">
    <property type="protein sequence ID" value="UQC81888.1"/>
    <property type="molecule type" value="Genomic_DNA"/>
</dbReference>
<organism evidence="9 10">
    <name type="scientific">Colletotrichum lupini</name>
    <dbReference type="NCBI Taxonomy" id="145971"/>
    <lineage>
        <taxon>Eukaryota</taxon>
        <taxon>Fungi</taxon>
        <taxon>Dikarya</taxon>
        <taxon>Ascomycota</taxon>
        <taxon>Pezizomycotina</taxon>
        <taxon>Sordariomycetes</taxon>
        <taxon>Hypocreomycetidae</taxon>
        <taxon>Glomerellales</taxon>
        <taxon>Glomerellaceae</taxon>
        <taxon>Colletotrichum</taxon>
        <taxon>Colletotrichum acutatum species complex</taxon>
    </lineage>
</organism>
<dbReference type="PROSITE" id="PS51387">
    <property type="entry name" value="FAD_PCMH"/>
    <property type="match status" value="1"/>
</dbReference>
<feature type="region of interest" description="Disordered" evidence="6">
    <location>
        <begin position="1609"/>
        <end position="1640"/>
    </location>
</feature>